<dbReference type="InterPro" id="IPR000477">
    <property type="entry name" value="RT_dom"/>
</dbReference>
<gene>
    <name evidence="1" type="ORF">PACLA_8A060717</name>
</gene>
<organism evidence="1 2">
    <name type="scientific">Paramuricea clavata</name>
    <name type="common">Red gorgonian</name>
    <name type="synonym">Violescent sea-whip</name>
    <dbReference type="NCBI Taxonomy" id="317549"/>
    <lineage>
        <taxon>Eukaryota</taxon>
        <taxon>Metazoa</taxon>
        <taxon>Cnidaria</taxon>
        <taxon>Anthozoa</taxon>
        <taxon>Octocorallia</taxon>
        <taxon>Malacalcyonacea</taxon>
        <taxon>Plexauridae</taxon>
        <taxon>Paramuricea</taxon>
    </lineage>
</organism>
<dbReference type="OrthoDB" id="445826at2759"/>
<accession>A0A6S7LCH9</accession>
<proteinExistence type="predicted"/>
<comment type="caution">
    <text evidence="1">The sequence shown here is derived from an EMBL/GenBank/DDBJ whole genome shotgun (WGS) entry which is preliminary data.</text>
</comment>
<dbReference type="PANTHER" id="PTHR33332">
    <property type="entry name" value="REVERSE TRANSCRIPTASE DOMAIN-CONTAINING PROTEIN"/>
    <property type="match status" value="1"/>
</dbReference>
<dbReference type="Proteomes" id="UP001152795">
    <property type="component" value="Unassembled WGS sequence"/>
</dbReference>
<feature type="non-terminal residue" evidence="1">
    <location>
        <position position="150"/>
    </location>
</feature>
<evidence type="ECO:0000313" key="2">
    <source>
        <dbReference type="Proteomes" id="UP001152795"/>
    </source>
</evidence>
<dbReference type="EMBL" id="CACRXK020016715">
    <property type="protein sequence ID" value="CAB4030209.1"/>
    <property type="molecule type" value="Genomic_DNA"/>
</dbReference>
<dbReference type="PROSITE" id="PS50878">
    <property type="entry name" value="RT_POL"/>
    <property type="match status" value="1"/>
</dbReference>
<keyword evidence="2" id="KW-1185">Reference proteome</keyword>
<sequence length="150" mass="16673">MVLFPADPASPSWSKFSTALARCWILACKLQHSLIISRLRQFNISGSLLSWFTSYLSDRKQRVTVLGATSQERVVTSGVPQGSILWPVLFLLYVNDLPKAVLSSKVACFAVDTKALKRVESQQHSVDLQSDIDNLNSWATLNGLTFNDTK</sequence>
<dbReference type="Pfam" id="PF00078">
    <property type="entry name" value="RVT_1"/>
    <property type="match status" value="1"/>
</dbReference>
<name>A0A6S7LCH9_PARCT</name>
<evidence type="ECO:0000313" key="1">
    <source>
        <dbReference type="EMBL" id="CAB4030209.1"/>
    </source>
</evidence>
<reference evidence="1" key="1">
    <citation type="submission" date="2020-04" db="EMBL/GenBank/DDBJ databases">
        <authorList>
            <person name="Alioto T."/>
            <person name="Alioto T."/>
            <person name="Gomez Garrido J."/>
        </authorList>
    </citation>
    <scope>NUCLEOTIDE SEQUENCE</scope>
    <source>
        <strain evidence="1">A484AB</strain>
    </source>
</reference>
<dbReference type="AlphaFoldDB" id="A0A6S7LCH9"/>
<protein>
    <submittedName>
        <fullName evidence="1">Uncharacterized protein</fullName>
    </submittedName>
</protein>